<dbReference type="Pfam" id="PF04228">
    <property type="entry name" value="Zn_peptidase"/>
    <property type="match status" value="1"/>
</dbReference>
<dbReference type="EMBL" id="SOCE01000001">
    <property type="protein sequence ID" value="TDU88901.1"/>
    <property type="molecule type" value="Genomic_DNA"/>
</dbReference>
<dbReference type="AlphaFoldDB" id="A0A4R7TA84"/>
<name>A0A4R7TA84_9ACTN</name>
<keyword evidence="8" id="KW-1185">Reference proteome</keyword>
<feature type="region of interest" description="Disordered" evidence="5">
    <location>
        <begin position="1"/>
        <end position="87"/>
    </location>
</feature>
<dbReference type="InterPro" id="IPR007343">
    <property type="entry name" value="Uncharacterised_pept_Zn_put"/>
</dbReference>
<feature type="compositionally biased region" description="Pro residues" evidence="5">
    <location>
        <begin position="14"/>
        <end position="27"/>
    </location>
</feature>
<reference evidence="7 8" key="1">
    <citation type="submission" date="2019-03" db="EMBL/GenBank/DDBJ databases">
        <title>Genomic Encyclopedia of Type Strains, Phase III (KMG-III): the genomes of soil and plant-associated and newly described type strains.</title>
        <authorList>
            <person name="Whitman W."/>
        </authorList>
    </citation>
    <scope>NUCLEOTIDE SEQUENCE [LARGE SCALE GENOMIC DNA]</scope>
    <source>
        <strain evidence="7 8">VKM Ac-2575</strain>
    </source>
</reference>
<evidence type="ECO:0000313" key="8">
    <source>
        <dbReference type="Proteomes" id="UP000295151"/>
    </source>
</evidence>
<organism evidence="7 8">
    <name type="scientific">Kribbella voronezhensis</name>
    <dbReference type="NCBI Taxonomy" id="2512212"/>
    <lineage>
        <taxon>Bacteria</taxon>
        <taxon>Bacillati</taxon>
        <taxon>Actinomycetota</taxon>
        <taxon>Actinomycetes</taxon>
        <taxon>Propionibacteriales</taxon>
        <taxon>Kribbellaceae</taxon>
        <taxon>Kribbella</taxon>
    </lineage>
</organism>
<dbReference type="Proteomes" id="UP000295151">
    <property type="component" value="Unassembled WGS sequence"/>
</dbReference>
<proteinExistence type="predicted"/>
<feature type="compositionally biased region" description="Pro residues" evidence="5">
    <location>
        <begin position="35"/>
        <end position="44"/>
    </location>
</feature>
<dbReference type="PANTHER" id="PTHR30168">
    <property type="entry name" value="PUTATIVE MEMBRANE PROTEIN YPFJ"/>
    <property type="match status" value="1"/>
</dbReference>
<feature type="region of interest" description="Disordered" evidence="5">
    <location>
        <begin position="139"/>
        <end position="162"/>
    </location>
</feature>
<comment type="caution">
    <text evidence="7">The sequence shown here is derived from an EMBL/GenBank/DDBJ whole genome shotgun (WGS) entry which is preliminary data.</text>
</comment>
<comment type="subcellular location">
    <subcellularLocation>
        <location evidence="1">Membrane</location>
        <topology evidence="1">Single-pass membrane protein</topology>
    </subcellularLocation>
</comment>
<accession>A0A4R7TA84</accession>
<evidence type="ECO:0000256" key="6">
    <source>
        <dbReference type="SAM" id="Phobius"/>
    </source>
</evidence>
<evidence type="ECO:0000256" key="3">
    <source>
        <dbReference type="ARBA" id="ARBA00022989"/>
    </source>
</evidence>
<keyword evidence="4 6" id="KW-0472">Membrane</keyword>
<keyword evidence="3 6" id="KW-1133">Transmembrane helix</keyword>
<evidence type="ECO:0000256" key="1">
    <source>
        <dbReference type="ARBA" id="ARBA00004167"/>
    </source>
</evidence>
<dbReference type="PANTHER" id="PTHR30168:SF0">
    <property type="entry name" value="INNER MEMBRANE PROTEIN"/>
    <property type="match status" value="1"/>
</dbReference>
<feature type="compositionally biased region" description="Low complexity" evidence="5">
    <location>
        <begin position="45"/>
        <end position="87"/>
    </location>
</feature>
<evidence type="ECO:0000313" key="7">
    <source>
        <dbReference type="EMBL" id="TDU88901.1"/>
    </source>
</evidence>
<evidence type="ECO:0000256" key="4">
    <source>
        <dbReference type="ARBA" id="ARBA00023136"/>
    </source>
</evidence>
<feature type="compositionally biased region" description="Polar residues" evidence="5">
    <location>
        <begin position="139"/>
        <end position="157"/>
    </location>
</feature>
<gene>
    <name evidence="7" type="ORF">EV138_2453</name>
</gene>
<protein>
    <recommendedName>
        <fullName evidence="9">Metalloprotease</fullName>
    </recommendedName>
</protein>
<sequence>MSNPYGYGGGPQSRPAPPPGVLPPPQAAPWQQQPGPFPQQPGPFPQQGGQHPQYQQPGAPYQQPGGPYQQPGGQYPQQGQQYPGQWAQPYYGGPGQFNGFQPQRRKSGAAKFVLIGFVVVAFLGITLAVLGVMLGGSTDTTADPSVSGPSIVPTATTKPEKGSAEDYLLNSPLYQAGALQEMNCPAEKLGDGSLDAQKRYYTKLFSCLNDAWRPVFSKLGESQPDPGLVVFDKPVSTPCGSFKPLSGRVLAFYCYGNHVMYTDVLQMNKAFGPKEDLAYLMTIAHEYGHHVQGVSGLFYARAVYLQDHPSEKLESSRRNELQASCLGGVFSRAVAKSYPLTKRMKEFEYQASNSFGESEDTPEDERTHGLATSQGFWIENGFNIGETKACNTFAAPTKLVN</sequence>
<keyword evidence="2 6" id="KW-0812">Transmembrane</keyword>
<evidence type="ECO:0008006" key="9">
    <source>
        <dbReference type="Google" id="ProtNLM"/>
    </source>
</evidence>
<evidence type="ECO:0000256" key="2">
    <source>
        <dbReference type="ARBA" id="ARBA00022692"/>
    </source>
</evidence>
<feature type="compositionally biased region" description="Gly residues" evidence="5">
    <location>
        <begin position="1"/>
        <end position="11"/>
    </location>
</feature>
<dbReference type="GO" id="GO:0016020">
    <property type="term" value="C:membrane"/>
    <property type="evidence" value="ECO:0007669"/>
    <property type="project" value="UniProtKB-SubCell"/>
</dbReference>
<feature type="transmembrane region" description="Helical" evidence="6">
    <location>
        <begin position="112"/>
        <end position="134"/>
    </location>
</feature>
<evidence type="ECO:0000256" key="5">
    <source>
        <dbReference type="SAM" id="MobiDB-lite"/>
    </source>
</evidence>
<dbReference type="RefSeq" id="WP_238158080.1">
    <property type="nucleotide sequence ID" value="NZ_SOCE01000001.1"/>
</dbReference>